<evidence type="ECO:0000259" key="4">
    <source>
        <dbReference type="Pfam" id="PF00728"/>
    </source>
</evidence>
<protein>
    <submittedName>
        <fullName evidence="6">Beta-hexosaminidase</fullName>
        <ecNumber evidence="6">3.2.1.52</ecNumber>
    </submittedName>
</protein>
<dbReference type="EC" id="3.2.1.52" evidence="6"/>
<reference evidence="6" key="1">
    <citation type="submission" date="2016-10" db="EMBL/GenBank/DDBJ databases">
        <title>Sequence of Gallionella enrichment culture.</title>
        <authorList>
            <person name="Poehlein A."/>
            <person name="Muehling M."/>
            <person name="Daniel R."/>
        </authorList>
    </citation>
    <scope>NUCLEOTIDE SEQUENCE</scope>
</reference>
<dbReference type="Pfam" id="PF02838">
    <property type="entry name" value="Glyco_hydro_20b"/>
    <property type="match status" value="1"/>
</dbReference>
<dbReference type="InterPro" id="IPR029018">
    <property type="entry name" value="Hex-like_dom2"/>
</dbReference>
<dbReference type="GO" id="GO:0030203">
    <property type="term" value="P:glycosaminoglycan metabolic process"/>
    <property type="evidence" value="ECO:0007669"/>
    <property type="project" value="TreeGrafter"/>
</dbReference>
<dbReference type="InterPro" id="IPR025705">
    <property type="entry name" value="Beta_hexosaminidase_sua/sub"/>
</dbReference>
<comment type="caution">
    <text evidence="6">The sequence shown here is derived from an EMBL/GenBank/DDBJ whole genome shotgun (WGS) entry which is preliminary data.</text>
</comment>
<gene>
    <name evidence="6" type="primary">exo I_5</name>
    <name evidence="6" type="ORF">GALL_113280</name>
</gene>
<evidence type="ECO:0000259" key="5">
    <source>
        <dbReference type="Pfam" id="PF02838"/>
    </source>
</evidence>
<dbReference type="Gene3D" id="3.30.379.10">
    <property type="entry name" value="Chitobiase/beta-hexosaminidase domain 2-like"/>
    <property type="match status" value="1"/>
</dbReference>
<dbReference type="GO" id="GO:0016020">
    <property type="term" value="C:membrane"/>
    <property type="evidence" value="ECO:0007669"/>
    <property type="project" value="TreeGrafter"/>
</dbReference>
<feature type="domain" description="Beta-hexosaminidase bacterial type N-terminal" evidence="5">
    <location>
        <begin position="39"/>
        <end position="172"/>
    </location>
</feature>
<dbReference type="PRINTS" id="PR00738">
    <property type="entry name" value="GLHYDRLASE20"/>
</dbReference>
<evidence type="ECO:0000256" key="1">
    <source>
        <dbReference type="ARBA" id="ARBA00006285"/>
    </source>
</evidence>
<dbReference type="GO" id="GO:0004563">
    <property type="term" value="F:beta-N-acetylhexosaminidase activity"/>
    <property type="evidence" value="ECO:0007669"/>
    <property type="project" value="UniProtKB-EC"/>
</dbReference>
<dbReference type="GO" id="GO:0006689">
    <property type="term" value="P:ganglioside catabolic process"/>
    <property type="evidence" value="ECO:0007669"/>
    <property type="project" value="TreeGrafter"/>
</dbReference>
<dbReference type="InterPro" id="IPR017853">
    <property type="entry name" value="GH"/>
</dbReference>
<keyword evidence="3 6" id="KW-0326">Glycosidase</keyword>
<feature type="domain" description="Glycoside hydrolase family 20 catalytic" evidence="4">
    <location>
        <begin position="176"/>
        <end position="486"/>
    </location>
</feature>
<evidence type="ECO:0000256" key="2">
    <source>
        <dbReference type="ARBA" id="ARBA00022801"/>
    </source>
</evidence>
<evidence type="ECO:0000313" key="6">
    <source>
        <dbReference type="EMBL" id="OIR06418.1"/>
    </source>
</evidence>
<accession>A0A1J5SDS1</accession>
<organism evidence="6">
    <name type="scientific">mine drainage metagenome</name>
    <dbReference type="NCBI Taxonomy" id="410659"/>
    <lineage>
        <taxon>unclassified sequences</taxon>
        <taxon>metagenomes</taxon>
        <taxon>ecological metagenomes</taxon>
    </lineage>
</organism>
<dbReference type="Pfam" id="PF00728">
    <property type="entry name" value="Glyco_hydro_20"/>
    <property type="match status" value="1"/>
</dbReference>
<dbReference type="Gene3D" id="3.20.20.80">
    <property type="entry name" value="Glycosidases"/>
    <property type="match status" value="1"/>
</dbReference>
<keyword evidence="2 6" id="KW-0378">Hydrolase</keyword>
<dbReference type="PANTHER" id="PTHR22600:SF21">
    <property type="entry name" value="BETA-HEXOSAMINIDASE A"/>
    <property type="match status" value="1"/>
</dbReference>
<dbReference type="CDD" id="cd06570">
    <property type="entry name" value="GH20_chitobiase-like_1"/>
    <property type="match status" value="1"/>
</dbReference>
<dbReference type="EMBL" id="MLJW01000043">
    <property type="protein sequence ID" value="OIR06418.1"/>
    <property type="molecule type" value="Genomic_DNA"/>
</dbReference>
<dbReference type="GO" id="GO:0005975">
    <property type="term" value="P:carbohydrate metabolic process"/>
    <property type="evidence" value="ECO:0007669"/>
    <property type="project" value="InterPro"/>
</dbReference>
<sequence length="725" mass="77858">MPFLRIRRMTSLALLGAGLSAAMLSASAAPSPNPDGPGHPALMPLPAHVEFDAGSLAVGPGFSVSYPGHVDPRIGHAVARALAYLGRATGLRFTDPVAASPSDASLVIECARASAPIPQLGEDESYTLVVGPAQARLTAPTTLGVLRGLETFLQLVQRQGAGWGAACVHIADRPRFPWRGLMIDVARHWQPIDVIERNLDGMALVKLNVLHLHLTDDQGFRIQSLTHPELQEQGSDGHYFTQDQIRTIIAYAADRGIRVVPEFDVPGHATSWVVSHPEVASAPGPYRIERKWGVFNPVLDPTNEGVYRLLGDFLGEMAALFPDPYLHLGGDENNGVQWNANPHIQAFIREHHLAGDEGLHTYFNQRMIRILEKHGKRLVGWDEILQPGLPTSSVIQSWRGPAALADAARRGYSGLLSNGYYIDLMQPAGRHYLVDPLPASSDLDAAQRARILGGEATMWSEWVSPDTIDSRIWPRTAAIAERLWSPANVRDVDDMYRRLAVVSSELATLGLRHLSSRGVILADLGIGKLDSADALALREFAGIVEPVEGYERGKCQPWMNQLVPLTTMADAADADSASSRSFSRSVDVLLGGPEFDAARLAALRAVLEHWSSVGSAMAGPVVKTLPALADSGRVGAQLESAARIGLRALDSLAARRPLSAASAADDLKALDADAVPNGAAVEIPALPAIRLLVAAAREQSARSTLGPEAWRRRLDALAAPPKQGS</sequence>
<dbReference type="PANTHER" id="PTHR22600">
    <property type="entry name" value="BETA-HEXOSAMINIDASE"/>
    <property type="match status" value="1"/>
</dbReference>
<comment type="similarity">
    <text evidence="1">Belongs to the glycosyl hydrolase 20 family.</text>
</comment>
<name>A0A1J5SDS1_9ZZZZ</name>
<dbReference type="SUPFAM" id="SSF55545">
    <property type="entry name" value="beta-N-acetylhexosaminidase-like domain"/>
    <property type="match status" value="1"/>
</dbReference>
<dbReference type="AlphaFoldDB" id="A0A1J5SDS1"/>
<dbReference type="GO" id="GO:0005764">
    <property type="term" value="C:lysosome"/>
    <property type="evidence" value="ECO:0007669"/>
    <property type="project" value="TreeGrafter"/>
</dbReference>
<evidence type="ECO:0000256" key="3">
    <source>
        <dbReference type="ARBA" id="ARBA00023295"/>
    </source>
</evidence>
<dbReference type="InterPro" id="IPR015882">
    <property type="entry name" value="HEX_bac_N"/>
</dbReference>
<dbReference type="SUPFAM" id="SSF51445">
    <property type="entry name" value="(Trans)glycosidases"/>
    <property type="match status" value="1"/>
</dbReference>
<dbReference type="InterPro" id="IPR015883">
    <property type="entry name" value="Glyco_hydro_20_cat"/>
</dbReference>
<proteinExistence type="inferred from homology"/>